<name>A0A1A9ZLY6_GLOPL</name>
<dbReference type="VEuPathDB" id="VectorBase:GPAI018756"/>
<organism evidence="1 2">
    <name type="scientific">Glossina pallidipes</name>
    <name type="common">Tsetse fly</name>
    <dbReference type="NCBI Taxonomy" id="7398"/>
    <lineage>
        <taxon>Eukaryota</taxon>
        <taxon>Metazoa</taxon>
        <taxon>Ecdysozoa</taxon>
        <taxon>Arthropoda</taxon>
        <taxon>Hexapoda</taxon>
        <taxon>Insecta</taxon>
        <taxon>Pterygota</taxon>
        <taxon>Neoptera</taxon>
        <taxon>Endopterygota</taxon>
        <taxon>Diptera</taxon>
        <taxon>Brachycera</taxon>
        <taxon>Muscomorpha</taxon>
        <taxon>Hippoboscoidea</taxon>
        <taxon>Glossinidae</taxon>
        <taxon>Glossina</taxon>
    </lineage>
</organism>
<sequence length="106" mass="12426">MKVEIYAIISQERKEFENKVVTLIKTLYKSCLERRRADHRKELTAWRNGYRPFQRAAVGQLNPTISKEFYPDHDEAVHLPYAAILTPWPKQHQLPAGGMFPDILFT</sequence>
<reference evidence="1" key="2">
    <citation type="submission" date="2020-05" db="UniProtKB">
        <authorList>
            <consortium name="EnsemblMetazoa"/>
        </authorList>
    </citation>
    <scope>IDENTIFICATION</scope>
    <source>
        <strain evidence="1">IAEA</strain>
    </source>
</reference>
<evidence type="ECO:0000313" key="1">
    <source>
        <dbReference type="EnsemblMetazoa" id="GPAI018756-PA"/>
    </source>
</evidence>
<evidence type="ECO:0000313" key="2">
    <source>
        <dbReference type="Proteomes" id="UP000092445"/>
    </source>
</evidence>
<dbReference type="EnsemblMetazoa" id="GPAI018756-RA">
    <property type="protein sequence ID" value="GPAI018756-PA"/>
    <property type="gene ID" value="GPAI018756"/>
</dbReference>
<keyword evidence="2" id="KW-1185">Reference proteome</keyword>
<accession>A0A1A9ZLY6</accession>
<dbReference type="AlphaFoldDB" id="A0A1A9ZLY6"/>
<proteinExistence type="predicted"/>
<reference evidence="2" key="1">
    <citation type="submission" date="2014-03" db="EMBL/GenBank/DDBJ databases">
        <authorList>
            <person name="Aksoy S."/>
            <person name="Warren W."/>
            <person name="Wilson R.K."/>
        </authorList>
    </citation>
    <scope>NUCLEOTIDE SEQUENCE [LARGE SCALE GENOMIC DNA]</scope>
    <source>
        <strain evidence="2">IAEA</strain>
    </source>
</reference>
<dbReference type="Proteomes" id="UP000092445">
    <property type="component" value="Unassembled WGS sequence"/>
</dbReference>
<protein>
    <submittedName>
        <fullName evidence="1">Uncharacterized protein</fullName>
    </submittedName>
</protein>